<dbReference type="Proteomes" id="UP001281147">
    <property type="component" value="Unassembled WGS sequence"/>
</dbReference>
<gene>
    <name evidence="1" type="ORF">LTR37_000571</name>
</gene>
<name>A0ACC3NY21_9PEZI</name>
<proteinExistence type="predicted"/>
<evidence type="ECO:0000313" key="2">
    <source>
        <dbReference type="Proteomes" id="UP001281147"/>
    </source>
</evidence>
<reference evidence="1" key="1">
    <citation type="submission" date="2023-07" db="EMBL/GenBank/DDBJ databases">
        <title>Black Yeasts Isolated from many extreme environments.</title>
        <authorList>
            <person name="Coleine C."/>
            <person name="Stajich J.E."/>
            <person name="Selbmann L."/>
        </authorList>
    </citation>
    <scope>NUCLEOTIDE SEQUENCE</scope>
    <source>
        <strain evidence="1">CCFEE 5714</strain>
    </source>
</reference>
<evidence type="ECO:0000313" key="1">
    <source>
        <dbReference type="EMBL" id="KAK3725061.1"/>
    </source>
</evidence>
<sequence>MVTILVRKFNGYYANRPILTTMIVNAVLGGIADTVAQTLTALRMRQRQKQLNPDMDGKDDFFAIEIGELDKKVPWPEDDFMVPASKRGPPPFDFERLTRFMAYGFMWAPAQHKWFSFLANTFPLTVGKATPNALKRVAMDQLILAPIGLDQEMGANRGITGLATFFSFMTVAEGGGRRAVWAKFQDVYTPALRANYLVWPLVQMLNFRVVPIQFQIPFVSTIGIAWTAYLSLTNSSDEPVVTPLSGSP</sequence>
<dbReference type="EMBL" id="JAUTXU010000003">
    <property type="protein sequence ID" value="KAK3725061.1"/>
    <property type="molecule type" value="Genomic_DNA"/>
</dbReference>
<organism evidence="1 2">
    <name type="scientific">Vermiconidia calcicola</name>
    <dbReference type="NCBI Taxonomy" id="1690605"/>
    <lineage>
        <taxon>Eukaryota</taxon>
        <taxon>Fungi</taxon>
        <taxon>Dikarya</taxon>
        <taxon>Ascomycota</taxon>
        <taxon>Pezizomycotina</taxon>
        <taxon>Dothideomycetes</taxon>
        <taxon>Dothideomycetidae</taxon>
        <taxon>Mycosphaerellales</taxon>
        <taxon>Extremaceae</taxon>
        <taxon>Vermiconidia</taxon>
    </lineage>
</organism>
<protein>
    <submittedName>
        <fullName evidence="1">Uncharacterized protein</fullName>
    </submittedName>
</protein>
<keyword evidence="2" id="KW-1185">Reference proteome</keyword>
<comment type="caution">
    <text evidence="1">The sequence shown here is derived from an EMBL/GenBank/DDBJ whole genome shotgun (WGS) entry which is preliminary data.</text>
</comment>
<accession>A0ACC3NY21</accession>